<feature type="transmembrane region" description="Helical" evidence="2">
    <location>
        <begin position="213"/>
        <end position="235"/>
    </location>
</feature>
<keyword evidence="3" id="KW-0732">Signal</keyword>
<evidence type="ECO:0000256" key="2">
    <source>
        <dbReference type="SAM" id="Phobius"/>
    </source>
</evidence>
<feature type="signal peptide" evidence="3">
    <location>
        <begin position="1"/>
        <end position="25"/>
    </location>
</feature>
<feature type="transmembrane region" description="Helical" evidence="2">
    <location>
        <begin position="354"/>
        <end position="377"/>
    </location>
</feature>
<keyword evidence="2" id="KW-1133">Transmembrane helix</keyword>
<feature type="compositionally biased region" description="Basic and acidic residues" evidence="1">
    <location>
        <begin position="44"/>
        <end position="54"/>
    </location>
</feature>
<comment type="caution">
    <text evidence="4">The sequence shown here is derived from an EMBL/GenBank/DDBJ whole genome shotgun (WGS) entry which is preliminary data.</text>
</comment>
<sequence length="435" mass="45245">MKTVGRYAAGAACCLLLAFSCPAAAQAGQEGAGTAEESWQEESGAAKENWREESGAAEENWQELPGTAAMDEEAENGAGSLEDGLEEYDLAGVEEFLREKLSGEEADFSFSSLLKMLAGGRMTEAVQMLVRAAGRSLTAGLEESAGLLGQVAVLGIAGAVFAGVSGIFQTGQISETGFFVTYLLIFTFLAAGFSQGAKLAAEALRDILEFMRALMPAYFLAAAFSGGAVTAAGLYEGMLLLISGVQWLFLTVLLPGIQIYFLLMLAGHMAEEDMLSRLRELVKTGISWGIRTMAGLVLGMNLLQGMVLPYADAVKNSSLTKAVEAIPGIGGGIGAAAKMVMGSGVLIKNTMGAGAVFILALLSLAPLVKLGLLTVLYQLAAAVLEPVCDKRITSCVSEAAEGYRMLLKLTASALTLFAVAVAVVCAATNVSYYAG</sequence>
<evidence type="ECO:0000256" key="1">
    <source>
        <dbReference type="SAM" id="MobiDB-lite"/>
    </source>
</evidence>
<keyword evidence="2" id="KW-0812">Transmembrane</keyword>
<keyword evidence="2" id="KW-0472">Membrane</keyword>
<feature type="transmembrane region" description="Helical" evidence="2">
    <location>
        <begin position="179"/>
        <end position="201"/>
    </location>
</feature>
<dbReference type="EMBL" id="DWWL01000047">
    <property type="protein sequence ID" value="HJC47906.1"/>
    <property type="molecule type" value="Genomic_DNA"/>
</dbReference>
<feature type="transmembrane region" description="Helical" evidence="2">
    <location>
        <begin position="288"/>
        <end position="308"/>
    </location>
</feature>
<feature type="transmembrane region" description="Helical" evidence="2">
    <location>
        <begin position="413"/>
        <end position="434"/>
    </location>
</feature>
<organism evidence="4 5">
    <name type="scientific">Candidatus Lachnoclostridium pullistercoris</name>
    <dbReference type="NCBI Taxonomy" id="2838632"/>
    <lineage>
        <taxon>Bacteria</taxon>
        <taxon>Bacillati</taxon>
        <taxon>Bacillota</taxon>
        <taxon>Clostridia</taxon>
        <taxon>Lachnospirales</taxon>
        <taxon>Lachnospiraceae</taxon>
    </lineage>
</organism>
<protein>
    <submittedName>
        <fullName evidence="4">Stage III sporulation protein AE</fullName>
    </submittedName>
</protein>
<dbReference type="Proteomes" id="UP000823883">
    <property type="component" value="Unassembled WGS sequence"/>
</dbReference>
<reference evidence="4" key="2">
    <citation type="submission" date="2021-04" db="EMBL/GenBank/DDBJ databases">
        <authorList>
            <person name="Gilroy R."/>
        </authorList>
    </citation>
    <scope>NUCLEOTIDE SEQUENCE</scope>
    <source>
        <strain evidence="4">CHK183-5548</strain>
    </source>
</reference>
<feature type="transmembrane region" description="Helical" evidence="2">
    <location>
        <begin position="328"/>
        <end position="347"/>
    </location>
</feature>
<feature type="transmembrane region" description="Helical" evidence="2">
    <location>
        <begin position="247"/>
        <end position="267"/>
    </location>
</feature>
<evidence type="ECO:0000313" key="5">
    <source>
        <dbReference type="Proteomes" id="UP000823883"/>
    </source>
</evidence>
<evidence type="ECO:0000256" key="3">
    <source>
        <dbReference type="SAM" id="SignalP"/>
    </source>
</evidence>
<reference evidence="4" key="1">
    <citation type="journal article" date="2021" name="PeerJ">
        <title>Extensive microbial diversity within the chicken gut microbiome revealed by metagenomics and culture.</title>
        <authorList>
            <person name="Gilroy R."/>
            <person name="Ravi A."/>
            <person name="Getino M."/>
            <person name="Pursley I."/>
            <person name="Horton D.L."/>
            <person name="Alikhan N.F."/>
            <person name="Baker D."/>
            <person name="Gharbi K."/>
            <person name="Hall N."/>
            <person name="Watson M."/>
            <person name="Adriaenssens E.M."/>
            <person name="Foster-Nyarko E."/>
            <person name="Jarju S."/>
            <person name="Secka A."/>
            <person name="Antonio M."/>
            <person name="Oren A."/>
            <person name="Chaudhuri R.R."/>
            <person name="La Ragione R."/>
            <person name="Hildebrand F."/>
            <person name="Pallen M.J."/>
        </authorList>
    </citation>
    <scope>NUCLEOTIDE SEQUENCE</scope>
    <source>
        <strain evidence="4">CHK183-5548</strain>
    </source>
</reference>
<proteinExistence type="predicted"/>
<dbReference type="AlphaFoldDB" id="A0A9D2PD90"/>
<gene>
    <name evidence="4" type="ORF">IAA04_07630</name>
</gene>
<accession>A0A9D2PD90</accession>
<dbReference type="Pfam" id="PF09546">
    <property type="entry name" value="Spore_III_AE"/>
    <property type="match status" value="1"/>
</dbReference>
<feature type="region of interest" description="Disordered" evidence="1">
    <location>
        <begin position="32"/>
        <end position="59"/>
    </location>
</feature>
<feature type="chain" id="PRO_5038625211" evidence="3">
    <location>
        <begin position="26"/>
        <end position="435"/>
    </location>
</feature>
<name>A0A9D2PD90_9FIRM</name>
<dbReference type="InterPro" id="IPR014194">
    <property type="entry name" value="Spore_III_AE"/>
</dbReference>
<dbReference type="PROSITE" id="PS51257">
    <property type="entry name" value="PROKAR_LIPOPROTEIN"/>
    <property type="match status" value="1"/>
</dbReference>
<evidence type="ECO:0000313" key="4">
    <source>
        <dbReference type="EMBL" id="HJC47906.1"/>
    </source>
</evidence>